<proteinExistence type="predicted"/>
<organism evidence="2 3">
    <name type="scientific">candidate division TA06 bacterium</name>
    <dbReference type="NCBI Taxonomy" id="2250710"/>
    <lineage>
        <taxon>Bacteria</taxon>
        <taxon>Bacteria division TA06</taxon>
    </lineage>
</organism>
<dbReference type="InterPro" id="IPR003837">
    <property type="entry name" value="GatC"/>
</dbReference>
<comment type="caution">
    <text evidence="2">The sequence shown here is derived from an EMBL/GenBank/DDBJ whole genome shotgun (WGS) entry which is preliminary data.</text>
</comment>
<sequence length="101" mass="11633">MRIEKEDIKKAAEIAKIHLSEEEIESYKKNLEDMTQEFLDALESLGINLDENFDFTKSSSKRTVLRDDEPEIFEKTEMIIKNAPLVKDGLFSVPTIIKGDK</sequence>
<keyword evidence="2" id="KW-0808">Transferase</keyword>
<dbReference type="AlphaFoldDB" id="A0A660S6J7"/>
<evidence type="ECO:0000256" key="1">
    <source>
        <dbReference type="SAM" id="Coils"/>
    </source>
</evidence>
<feature type="coiled-coil region" evidence="1">
    <location>
        <begin position="17"/>
        <end position="44"/>
    </location>
</feature>
<dbReference type="GO" id="GO:0016740">
    <property type="term" value="F:transferase activity"/>
    <property type="evidence" value="ECO:0007669"/>
    <property type="project" value="UniProtKB-KW"/>
</dbReference>
<protein>
    <submittedName>
        <fullName evidence="2">Asp-tRNA(Asn)/Glu-tRNA(Gln) amidotransferase GatCAB subunit C</fullName>
    </submittedName>
</protein>
<evidence type="ECO:0000313" key="3">
    <source>
        <dbReference type="Proteomes" id="UP000282321"/>
    </source>
</evidence>
<dbReference type="Proteomes" id="UP000282321">
    <property type="component" value="Unassembled WGS sequence"/>
</dbReference>
<keyword evidence="1" id="KW-0175">Coiled coil</keyword>
<accession>A0A660S6J7</accession>
<dbReference type="NCBIfam" id="TIGR00135">
    <property type="entry name" value="gatC"/>
    <property type="match status" value="1"/>
</dbReference>
<evidence type="ECO:0000313" key="2">
    <source>
        <dbReference type="EMBL" id="RKX65516.1"/>
    </source>
</evidence>
<dbReference type="Gene3D" id="1.10.20.60">
    <property type="entry name" value="Glu-tRNAGln amidotransferase C subunit, N-terminal domain"/>
    <property type="match status" value="1"/>
</dbReference>
<reference evidence="2 3" key="1">
    <citation type="submission" date="2018-06" db="EMBL/GenBank/DDBJ databases">
        <title>Extensive metabolic versatility and redundancy in microbially diverse, dynamic hydrothermal sediments.</title>
        <authorList>
            <person name="Dombrowski N."/>
            <person name="Teske A."/>
            <person name="Baker B.J."/>
        </authorList>
    </citation>
    <scope>NUCLEOTIDE SEQUENCE [LARGE SCALE GENOMIC DNA]</scope>
    <source>
        <strain evidence="2">B35_G9</strain>
    </source>
</reference>
<dbReference type="EMBL" id="QNBC01000086">
    <property type="protein sequence ID" value="RKX65516.1"/>
    <property type="molecule type" value="Genomic_DNA"/>
</dbReference>
<dbReference type="GO" id="GO:0006450">
    <property type="term" value="P:regulation of translational fidelity"/>
    <property type="evidence" value="ECO:0007669"/>
    <property type="project" value="InterPro"/>
</dbReference>
<gene>
    <name evidence="2" type="primary">gatC</name>
    <name evidence="2" type="ORF">DRP44_06185</name>
</gene>
<dbReference type="SUPFAM" id="SSF141000">
    <property type="entry name" value="Glu-tRNAGln amidotransferase C subunit"/>
    <property type="match status" value="1"/>
</dbReference>
<dbReference type="Pfam" id="PF02686">
    <property type="entry name" value="GatC"/>
    <property type="match status" value="1"/>
</dbReference>
<dbReference type="InterPro" id="IPR036113">
    <property type="entry name" value="Asp/Glu-ADT_sf_sub_c"/>
</dbReference>
<name>A0A660S6J7_UNCT6</name>